<reference evidence="1 2" key="1">
    <citation type="submission" date="2024-06" db="EMBL/GenBank/DDBJ databases">
        <authorList>
            <person name="Steensen K."/>
            <person name="Seneca J."/>
            <person name="Bartlau N."/>
            <person name="Yu A.X."/>
            <person name="Polz M.F."/>
        </authorList>
    </citation>
    <scope>NUCLEOTIDE SEQUENCE [LARGE SCALE GENOMIC DNA]</scope>
    <source>
        <strain evidence="1 2">1F146</strain>
    </source>
</reference>
<keyword evidence="2" id="KW-1185">Reference proteome</keyword>
<dbReference type="RefSeq" id="WP_371726505.1">
    <property type="nucleotide sequence ID" value="NZ_JBGOOS010000037.1"/>
</dbReference>
<accession>A0ABV4MMT3</accession>
<dbReference type="Proteomes" id="UP001569151">
    <property type="component" value="Unassembled WGS sequence"/>
</dbReference>
<evidence type="ECO:0000313" key="2">
    <source>
        <dbReference type="Proteomes" id="UP001569151"/>
    </source>
</evidence>
<sequence>MFKYQISPITFGLAISIFTLAIGNAHLGFKSAFVFEKTEESILNEIVSIDIQKQLRSDFAEQEIGNADPYCLKFTRSENYKFSARGFENFFPKIESGYCSDNEAYYHNMPREILYQSLKKRVVFLEEVDKEKFASEFSFGGDDARVIDRINLIIDTYKSHIEHHESTRTTINKGE</sequence>
<organism evidence="1 2">
    <name type="scientific">Vibrio bivalvicida</name>
    <dbReference type="NCBI Taxonomy" id="1276888"/>
    <lineage>
        <taxon>Bacteria</taxon>
        <taxon>Pseudomonadati</taxon>
        <taxon>Pseudomonadota</taxon>
        <taxon>Gammaproteobacteria</taxon>
        <taxon>Vibrionales</taxon>
        <taxon>Vibrionaceae</taxon>
        <taxon>Vibrio</taxon>
        <taxon>Vibrio oreintalis group</taxon>
    </lineage>
</organism>
<gene>
    <name evidence="1" type="ORF">ACED39_19040</name>
</gene>
<proteinExistence type="predicted"/>
<evidence type="ECO:0000313" key="1">
    <source>
        <dbReference type="EMBL" id="MEZ8210866.1"/>
    </source>
</evidence>
<comment type="caution">
    <text evidence="1">The sequence shown here is derived from an EMBL/GenBank/DDBJ whole genome shotgun (WGS) entry which is preliminary data.</text>
</comment>
<protein>
    <submittedName>
        <fullName evidence="1">Uncharacterized protein</fullName>
    </submittedName>
</protein>
<dbReference type="EMBL" id="JBGOOS010000037">
    <property type="protein sequence ID" value="MEZ8210866.1"/>
    <property type="molecule type" value="Genomic_DNA"/>
</dbReference>
<name>A0ABV4MMT3_9VIBR</name>